<dbReference type="EC" id="2.5.1.56" evidence="2"/>
<dbReference type="PANTHER" id="PTHR42966:SF1">
    <property type="entry name" value="SIALIC ACID SYNTHASE"/>
    <property type="match status" value="1"/>
</dbReference>
<dbReference type="Gene3D" id="3.90.1210.10">
    <property type="entry name" value="Antifreeze-like/N-acetylneuraminic acid synthase C-terminal domain"/>
    <property type="match status" value="1"/>
</dbReference>
<dbReference type="InterPro" id="IPR013132">
    <property type="entry name" value="PseI/NeuA/B-like_N"/>
</dbReference>
<sequence length="362" mass="40148">MTNKTYIIAEAGVNHNGDIALAKQLVDAAVQAGADAVKFQTFKADLLVTKDTPKAGYQARNTGEDNGQYAMLKALELTEQQHVELHHYCQLQGIDFMSTPFDVKSMHFLLQFNMPFLKIPSGEVNNALLLWHAARTGLPIILSTGMATLADIEYALAVILYGRHNPKLPTGLTEIFKFRSTLLAQGVTLENIMLLHCTTQYPTPLSDVNLKAIPHLNSTFGLPVGYSDHSDSVLVPALAVANGAVCVEKHFTLSRSMKGPDHAASMEPDELKQMIKMIRETEVVQGRAIKFPQTYEFDTQQIARQRLVTRTPIKCGESFTCDNVTTARSPRGLSAIHYWDLINTHAERDYNEMDAICMIADQ</sequence>
<accession>A0A486XVH7</accession>
<dbReference type="SUPFAM" id="SSF51569">
    <property type="entry name" value="Aldolase"/>
    <property type="match status" value="1"/>
</dbReference>
<dbReference type="PANTHER" id="PTHR42966">
    <property type="entry name" value="N-ACETYLNEURAMINATE SYNTHASE"/>
    <property type="match status" value="1"/>
</dbReference>
<dbReference type="Gene3D" id="3.20.20.70">
    <property type="entry name" value="Aldolase class I"/>
    <property type="match status" value="1"/>
</dbReference>
<protein>
    <submittedName>
        <fullName evidence="2">N-acetylneuraminate synthase</fullName>
        <ecNumber evidence="2">2.5.1.56</ecNumber>
    </submittedName>
</protein>
<proteinExistence type="predicted"/>
<name>A0A486XVH7_9GAMM</name>
<feature type="domain" description="PseI/NeuA/B-like" evidence="1">
    <location>
        <begin position="25"/>
        <end position="289"/>
    </location>
</feature>
<dbReference type="GO" id="GO:0047444">
    <property type="term" value="F:N-acylneuraminate-9-phosphate synthase activity"/>
    <property type="evidence" value="ECO:0007669"/>
    <property type="project" value="TreeGrafter"/>
</dbReference>
<evidence type="ECO:0000313" key="2">
    <source>
        <dbReference type="EMBL" id="VHO06634.1"/>
    </source>
</evidence>
<dbReference type="CDD" id="cd11615">
    <property type="entry name" value="SAF_NeuB_like"/>
    <property type="match status" value="1"/>
</dbReference>
<dbReference type="GO" id="GO:0050462">
    <property type="term" value="F:N-acetylneuraminate synthase activity"/>
    <property type="evidence" value="ECO:0007669"/>
    <property type="project" value="UniProtKB-EC"/>
</dbReference>
<evidence type="ECO:0000259" key="1">
    <source>
        <dbReference type="Pfam" id="PF03102"/>
    </source>
</evidence>
<dbReference type="InterPro" id="IPR051690">
    <property type="entry name" value="PseI-like"/>
</dbReference>
<dbReference type="InterPro" id="IPR020007">
    <property type="entry name" value="NeuB/NeuA"/>
</dbReference>
<dbReference type="EMBL" id="CAAJGR010000034">
    <property type="protein sequence ID" value="VHO06634.1"/>
    <property type="molecule type" value="Genomic_DNA"/>
</dbReference>
<reference evidence="2" key="1">
    <citation type="submission" date="2019-04" db="EMBL/GenBank/DDBJ databases">
        <authorList>
            <person name="Brambilla D."/>
        </authorList>
    </citation>
    <scope>NUCLEOTIDE SEQUENCE</scope>
    <source>
        <strain evidence="2">BAL1</strain>
    </source>
</reference>
<dbReference type="InterPro" id="IPR057736">
    <property type="entry name" value="SAF_PseI/NeuA/NeuB"/>
</dbReference>
<dbReference type="Pfam" id="PF03102">
    <property type="entry name" value="NeuB"/>
    <property type="match status" value="1"/>
</dbReference>
<dbReference type="InterPro" id="IPR013785">
    <property type="entry name" value="Aldolase_TIM"/>
</dbReference>
<dbReference type="GO" id="GO:0016051">
    <property type="term" value="P:carbohydrate biosynthetic process"/>
    <property type="evidence" value="ECO:0007669"/>
    <property type="project" value="InterPro"/>
</dbReference>
<dbReference type="AlphaFoldDB" id="A0A486XVH7"/>
<keyword evidence="2" id="KW-0808">Transferase</keyword>
<gene>
    <name evidence="2" type="ORF">BAL341_3646</name>
</gene>
<dbReference type="NCBIfam" id="TIGR03569">
    <property type="entry name" value="NeuB_NnaB"/>
    <property type="match status" value="1"/>
</dbReference>
<dbReference type="InterPro" id="IPR036732">
    <property type="entry name" value="AFP_Neu5c_C_sf"/>
</dbReference>
<dbReference type="SUPFAM" id="SSF51269">
    <property type="entry name" value="AFP III-like domain"/>
    <property type="match status" value="1"/>
</dbReference>
<organism evidence="2">
    <name type="scientific">Rheinheimera sp. BAL341</name>
    <dbReference type="NCBI Taxonomy" id="1708203"/>
    <lineage>
        <taxon>Bacteria</taxon>
        <taxon>Pseudomonadati</taxon>
        <taxon>Pseudomonadota</taxon>
        <taxon>Gammaproteobacteria</taxon>
        <taxon>Chromatiales</taxon>
        <taxon>Chromatiaceae</taxon>
        <taxon>Rheinheimera</taxon>
    </lineage>
</organism>